<keyword evidence="4" id="KW-0648">Protein biosynthesis</keyword>
<dbReference type="GO" id="GO:0031369">
    <property type="term" value="F:translation initiation factor binding"/>
    <property type="evidence" value="ECO:0007669"/>
    <property type="project" value="InterPro"/>
</dbReference>
<keyword evidence="1" id="KW-0963">Cytoplasm</keyword>
<evidence type="ECO:0000256" key="1">
    <source>
        <dbReference type="ARBA" id="ARBA00022490"/>
    </source>
</evidence>
<keyword evidence="5" id="KW-0472">Membrane</keyword>
<proteinExistence type="predicted"/>
<dbReference type="InterPro" id="IPR011400">
    <property type="entry name" value="EIF3B"/>
</dbReference>
<comment type="caution">
    <text evidence="6">The sequence shown here is derived from an EMBL/GenBank/DDBJ whole genome shotgun (WGS) entry which is preliminary data.</text>
</comment>
<gene>
    <name evidence="6" type="primary">EIF3B_2</name>
    <name evidence="6" type="ORF">OS493_017854</name>
</gene>
<evidence type="ECO:0000313" key="6">
    <source>
        <dbReference type="EMBL" id="KAJ7372583.1"/>
    </source>
</evidence>
<keyword evidence="2 6" id="KW-0396">Initiation factor</keyword>
<dbReference type="GO" id="GO:0005852">
    <property type="term" value="C:eukaryotic translation initiation factor 3 complex"/>
    <property type="evidence" value="ECO:0007669"/>
    <property type="project" value="InterPro"/>
</dbReference>
<dbReference type="Proteomes" id="UP001163046">
    <property type="component" value="Unassembled WGS sequence"/>
</dbReference>
<evidence type="ECO:0000313" key="7">
    <source>
        <dbReference type="Proteomes" id="UP001163046"/>
    </source>
</evidence>
<dbReference type="AlphaFoldDB" id="A0A9X0CSI0"/>
<dbReference type="GO" id="GO:0003743">
    <property type="term" value="F:translation initiation factor activity"/>
    <property type="evidence" value="ECO:0007669"/>
    <property type="project" value="UniProtKB-KW"/>
</dbReference>
<organism evidence="6 7">
    <name type="scientific">Desmophyllum pertusum</name>
    <dbReference type="NCBI Taxonomy" id="174260"/>
    <lineage>
        <taxon>Eukaryota</taxon>
        <taxon>Metazoa</taxon>
        <taxon>Cnidaria</taxon>
        <taxon>Anthozoa</taxon>
        <taxon>Hexacorallia</taxon>
        <taxon>Scleractinia</taxon>
        <taxon>Caryophylliina</taxon>
        <taxon>Caryophylliidae</taxon>
        <taxon>Desmophyllum</taxon>
    </lineage>
</organism>
<reference evidence="6" key="1">
    <citation type="submission" date="2023-01" db="EMBL/GenBank/DDBJ databases">
        <title>Genome assembly of the deep-sea coral Lophelia pertusa.</title>
        <authorList>
            <person name="Herrera S."/>
            <person name="Cordes E."/>
        </authorList>
    </citation>
    <scope>NUCLEOTIDE SEQUENCE</scope>
    <source>
        <strain evidence="6">USNM1676648</strain>
        <tissue evidence="6">Polyp</tissue>
    </source>
</reference>
<feature type="transmembrane region" description="Helical" evidence="5">
    <location>
        <begin position="34"/>
        <end position="51"/>
    </location>
</feature>
<dbReference type="PANTHER" id="PTHR14068">
    <property type="entry name" value="EUKARYOTIC TRANSLATION INITIATION FACTOR 3 EIF3 -RELATED"/>
    <property type="match status" value="1"/>
</dbReference>
<dbReference type="SUPFAM" id="SSF82171">
    <property type="entry name" value="DPP6 N-terminal domain-like"/>
    <property type="match status" value="1"/>
</dbReference>
<keyword evidence="5" id="KW-0812">Transmembrane</keyword>
<accession>A0A9X0CSI0</accession>
<dbReference type="EMBL" id="MU826835">
    <property type="protein sequence ID" value="KAJ7372583.1"/>
    <property type="molecule type" value="Genomic_DNA"/>
</dbReference>
<keyword evidence="3" id="KW-0694">RNA-binding</keyword>
<evidence type="ECO:0000256" key="5">
    <source>
        <dbReference type="SAM" id="Phobius"/>
    </source>
</evidence>
<evidence type="ECO:0000256" key="2">
    <source>
        <dbReference type="ARBA" id="ARBA00022540"/>
    </source>
</evidence>
<evidence type="ECO:0000256" key="4">
    <source>
        <dbReference type="ARBA" id="ARBA00022917"/>
    </source>
</evidence>
<sequence>MRFSHPGVQLIDFSPCERYLVTFSPLPDNPDDPQVLFILLFACCDLAIVIWDMRTGTKKRDLCVVISRNGQCSIFGLLEKKSLKIEGVREFAWSPTDEVIAFWVPEYKDTPALLHLWRFLAEMKSVLKICLMCLSARYTGSKKEIILGLYYNLELFRVRERQIPVDVVEMKEAVSCIFVGAWW</sequence>
<evidence type="ECO:0000256" key="3">
    <source>
        <dbReference type="ARBA" id="ARBA00022884"/>
    </source>
</evidence>
<dbReference type="GO" id="GO:0003723">
    <property type="term" value="F:RNA binding"/>
    <property type="evidence" value="ECO:0007669"/>
    <property type="project" value="UniProtKB-KW"/>
</dbReference>
<keyword evidence="7" id="KW-1185">Reference proteome</keyword>
<dbReference type="OrthoDB" id="10250414at2759"/>
<name>A0A9X0CSI0_9CNID</name>
<protein>
    <submittedName>
        <fullName evidence="6">Translation initiation factor eIF-3b like protein</fullName>
    </submittedName>
</protein>
<dbReference type="PANTHER" id="PTHR14068:SF0">
    <property type="entry name" value="EUKARYOTIC TRANSLATION INITIATION FACTOR 3 SUBUNIT B"/>
    <property type="match status" value="1"/>
</dbReference>
<keyword evidence="5" id="KW-1133">Transmembrane helix</keyword>